<comment type="caution">
    <text evidence="1">The sequence shown here is derived from an EMBL/GenBank/DDBJ whole genome shotgun (WGS) entry which is preliminary data.</text>
</comment>
<gene>
    <name evidence="1" type="ORF">E1B25_21465</name>
</gene>
<accession>A0A4R5EG74</accession>
<organism evidence="1 2">
    <name type="scientific">Antarcticimicrobium sediminis</name>
    <dbReference type="NCBI Taxonomy" id="2546227"/>
    <lineage>
        <taxon>Bacteria</taxon>
        <taxon>Pseudomonadati</taxon>
        <taxon>Pseudomonadota</taxon>
        <taxon>Alphaproteobacteria</taxon>
        <taxon>Rhodobacterales</taxon>
        <taxon>Paracoccaceae</taxon>
        <taxon>Antarcticimicrobium</taxon>
    </lineage>
</organism>
<reference evidence="1 2" key="1">
    <citation type="submission" date="2019-03" db="EMBL/GenBank/DDBJ databases">
        <authorList>
            <person name="Zhang S."/>
        </authorList>
    </citation>
    <scope>NUCLEOTIDE SEQUENCE [LARGE SCALE GENOMIC DNA]</scope>
    <source>
        <strain evidence="1 2">S4J41</strain>
    </source>
</reference>
<dbReference type="InterPro" id="IPR003477">
    <property type="entry name" value="PemK-like"/>
</dbReference>
<dbReference type="Proteomes" id="UP000294662">
    <property type="component" value="Unassembled WGS sequence"/>
</dbReference>
<dbReference type="Pfam" id="PF02452">
    <property type="entry name" value="PemK_toxin"/>
    <property type="match status" value="1"/>
</dbReference>
<name>A0A4R5EG74_9RHOB</name>
<dbReference type="SUPFAM" id="SSF50118">
    <property type="entry name" value="Cell growth inhibitor/plasmid maintenance toxic component"/>
    <property type="match status" value="1"/>
</dbReference>
<dbReference type="GO" id="GO:0003677">
    <property type="term" value="F:DNA binding"/>
    <property type="evidence" value="ECO:0007669"/>
    <property type="project" value="InterPro"/>
</dbReference>
<sequence length="133" mass="14669">MTVVSHPVPGTIDRVDLSQGFRPPEMVKRRPAVVLSPPIKGRQQLCTVVPLSTTPPRPVLPHHIEIAFDPPLPYPYGSPTAWLKGDIVLTVALHRLRLLSEGKQGGQRVYDVRVLDPDVFERVKECVKAGVGL</sequence>
<dbReference type="Gene3D" id="2.30.30.110">
    <property type="match status" value="1"/>
</dbReference>
<evidence type="ECO:0000313" key="1">
    <source>
        <dbReference type="EMBL" id="TDE33264.1"/>
    </source>
</evidence>
<dbReference type="AlphaFoldDB" id="A0A4R5EG74"/>
<evidence type="ECO:0000313" key="2">
    <source>
        <dbReference type="Proteomes" id="UP000294662"/>
    </source>
</evidence>
<keyword evidence="2" id="KW-1185">Reference proteome</keyword>
<dbReference type="RefSeq" id="WP_132831616.1">
    <property type="nucleotide sequence ID" value="NZ_SMFP01000035.1"/>
</dbReference>
<dbReference type="InterPro" id="IPR011067">
    <property type="entry name" value="Plasmid_toxin/cell-grow_inhib"/>
</dbReference>
<proteinExistence type="predicted"/>
<protein>
    <submittedName>
        <fullName evidence="1">Type II toxin-antitoxin system PemK/MazF family toxin</fullName>
    </submittedName>
</protein>
<dbReference type="OrthoDB" id="7565736at2"/>
<dbReference type="EMBL" id="SMFP01000035">
    <property type="protein sequence ID" value="TDE33264.1"/>
    <property type="molecule type" value="Genomic_DNA"/>
</dbReference>